<dbReference type="AlphaFoldDB" id="A0A5B7WYC5"/>
<dbReference type="Proteomes" id="UP000309016">
    <property type="component" value="Chromosome"/>
</dbReference>
<protein>
    <recommendedName>
        <fullName evidence="1">Exodeoxyribonuclease X-like C-terminal domain-containing protein</fullName>
    </recommendedName>
</protein>
<dbReference type="KEGG" id="afla:FHG64_00850"/>
<reference evidence="2 3" key="1">
    <citation type="submission" date="2019-06" db="EMBL/GenBank/DDBJ databases">
        <title>Complete genome sequence of Antarcticibacterium flavum KCTC 52984T from an Antarctic marine sediment.</title>
        <authorList>
            <person name="Lee Y.M."/>
            <person name="Shin S.C."/>
        </authorList>
    </citation>
    <scope>NUCLEOTIDE SEQUENCE [LARGE SCALE GENOMIC DNA]</scope>
    <source>
        <strain evidence="2 3">KCTC 52984</strain>
    </source>
</reference>
<proteinExistence type="predicted"/>
<accession>A0A5B7WYC5</accession>
<dbReference type="RefSeq" id="WP_025743372.1">
    <property type="nucleotide sequence ID" value="NZ_CP040812.1"/>
</dbReference>
<evidence type="ECO:0000259" key="1">
    <source>
        <dbReference type="Pfam" id="PF20600"/>
    </source>
</evidence>
<sequence>MRAIAIFFLNVLQNTLGMTFGWLFKPKTKRNSFKALSDVEKVKYLEKRRQYKGYKKQWLYYRCREEGLLETYYKLFDTEVEGQDSGTKFSFGKYRGEYVEAIWESDKEYINWLSQQEWLAQYLDESDMIHELLLLEEENQN</sequence>
<dbReference type="Pfam" id="PF20600">
    <property type="entry name" value="ExoX-like_C"/>
    <property type="match status" value="1"/>
</dbReference>
<organism evidence="2 3">
    <name type="scientific">Antarcticibacterium flavum</name>
    <dbReference type="NCBI Taxonomy" id="2058175"/>
    <lineage>
        <taxon>Bacteria</taxon>
        <taxon>Pseudomonadati</taxon>
        <taxon>Bacteroidota</taxon>
        <taxon>Flavobacteriia</taxon>
        <taxon>Flavobacteriales</taxon>
        <taxon>Flavobacteriaceae</taxon>
        <taxon>Antarcticibacterium</taxon>
    </lineage>
</organism>
<evidence type="ECO:0000313" key="3">
    <source>
        <dbReference type="Proteomes" id="UP000309016"/>
    </source>
</evidence>
<keyword evidence="3" id="KW-1185">Reference proteome</keyword>
<evidence type="ECO:0000313" key="2">
    <source>
        <dbReference type="EMBL" id="QCY68060.1"/>
    </source>
</evidence>
<dbReference type="InterPro" id="IPR046768">
    <property type="entry name" value="ExoX-like_C"/>
</dbReference>
<dbReference type="OrthoDB" id="1432957at2"/>
<gene>
    <name evidence="2" type="ORF">FHG64_00850</name>
</gene>
<name>A0A5B7WYC5_9FLAO</name>
<dbReference type="EMBL" id="CP040812">
    <property type="protein sequence ID" value="QCY68060.1"/>
    <property type="molecule type" value="Genomic_DNA"/>
</dbReference>
<feature type="domain" description="Exodeoxyribonuclease X-like C-terminal" evidence="1">
    <location>
        <begin position="89"/>
        <end position="116"/>
    </location>
</feature>